<feature type="coiled-coil region" evidence="6">
    <location>
        <begin position="243"/>
        <end position="277"/>
    </location>
</feature>
<evidence type="ECO:0000256" key="4">
    <source>
        <dbReference type="ARBA" id="ARBA00023125"/>
    </source>
</evidence>
<dbReference type="Proteomes" id="UP000835206">
    <property type="component" value="Chromosome 10"/>
</dbReference>
<keyword evidence="6" id="KW-0175">Coiled coil</keyword>
<reference evidence="10" key="1">
    <citation type="submission" date="2025-08" db="UniProtKB">
        <authorList>
            <consortium name="RefSeq"/>
        </authorList>
    </citation>
    <scope>IDENTIFICATION</scope>
</reference>
<dbReference type="Pfam" id="PF05485">
    <property type="entry name" value="THAP"/>
    <property type="match status" value="1"/>
</dbReference>
<dbReference type="GO" id="GO:0043565">
    <property type="term" value="F:sequence-specific DNA binding"/>
    <property type="evidence" value="ECO:0007669"/>
    <property type="project" value="InterPro"/>
</dbReference>
<keyword evidence="4 5" id="KW-0238">DNA-binding</keyword>
<accession>A0A9B0BYU5</accession>
<dbReference type="SMART" id="SM00980">
    <property type="entry name" value="THAP"/>
    <property type="match status" value="1"/>
</dbReference>
<evidence type="ECO:0000313" key="10">
    <source>
        <dbReference type="RefSeq" id="XP_003398599.3"/>
    </source>
</evidence>
<organism evidence="9 10">
    <name type="scientific">Bombus terrestris</name>
    <name type="common">Buff-tailed bumblebee</name>
    <name type="synonym">Apis terrestris</name>
    <dbReference type="NCBI Taxonomy" id="30195"/>
    <lineage>
        <taxon>Eukaryota</taxon>
        <taxon>Metazoa</taxon>
        <taxon>Ecdysozoa</taxon>
        <taxon>Arthropoda</taxon>
        <taxon>Hexapoda</taxon>
        <taxon>Insecta</taxon>
        <taxon>Pterygota</taxon>
        <taxon>Neoptera</taxon>
        <taxon>Endopterygota</taxon>
        <taxon>Hymenoptera</taxon>
        <taxon>Apocrita</taxon>
        <taxon>Aculeata</taxon>
        <taxon>Apoidea</taxon>
        <taxon>Anthophila</taxon>
        <taxon>Apidae</taxon>
        <taxon>Bombus</taxon>
        <taxon>Bombus</taxon>
    </lineage>
</organism>
<dbReference type="AlphaFoldDB" id="A0A9B0BYU5"/>
<dbReference type="PANTHER" id="PTHR46600">
    <property type="entry name" value="THAP DOMAIN-CONTAINING"/>
    <property type="match status" value="1"/>
</dbReference>
<dbReference type="PANTHER" id="PTHR46600:SF11">
    <property type="entry name" value="THAP DOMAIN-CONTAINING PROTEIN 10"/>
    <property type="match status" value="1"/>
</dbReference>
<dbReference type="InterPro" id="IPR006612">
    <property type="entry name" value="THAP_Znf"/>
</dbReference>
<feature type="compositionally biased region" description="Basic and acidic residues" evidence="7">
    <location>
        <begin position="136"/>
        <end position="168"/>
    </location>
</feature>
<dbReference type="Gene3D" id="1.20.5.1430">
    <property type="match status" value="1"/>
</dbReference>
<dbReference type="GO" id="GO:0008270">
    <property type="term" value="F:zinc ion binding"/>
    <property type="evidence" value="ECO:0007669"/>
    <property type="project" value="UniProtKB-KW"/>
</dbReference>
<feature type="compositionally biased region" description="Low complexity" evidence="7">
    <location>
        <begin position="169"/>
        <end position="178"/>
    </location>
</feature>
<proteinExistence type="predicted"/>
<evidence type="ECO:0000256" key="1">
    <source>
        <dbReference type="ARBA" id="ARBA00022723"/>
    </source>
</evidence>
<gene>
    <name evidence="10" type="primary">LOC100645132</name>
</gene>
<evidence type="ECO:0000256" key="3">
    <source>
        <dbReference type="ARBA" id="ARBA00022833"/>
    </source>
</evidence>
<evidence type="ECO:0000256" key="7">
    <source>
        <dbReference type="SAM" id="MobiDB-lite"/>
    </source>
</evidence>
<evidence type="ECO:0000256" key="6">
    <source>
        <dbReference type="SAM" id="Coils"/>
    </source>
</evidence>
<evidence type="ECO:0000313" key="9">
    <source>
        <dbReference type="Proteomes" id="UP000835206"/>
    </source>
</evidence>
<feature type="region of interest" description="Disordered" evidence="7">
    <location>
        <begin position="122"/>
        <end position="194"/>
    </location>
</feature>
<keyword evidence="2 5" id="KW-0863">Zinc-finger</keyword>
<evidence type="ECO:0000256" key="5">
    <source>
        <dbReference type="PROSITE-ProRule" id="PRU00309"/>
    </source>
</evidence>
<evidence type="ECO:0000256" key="2">
    <source>
        <dbReference type="ARBA" id="ARBA00022771"/>
    </source>
</evidence>
<dbReference type="SUPFAM" id="SSF57716">
    <property type="entry name" value="Glucocorticoid receptor-like (DNA-binding domain)"/>
    <property type="match status" value="1"/>
</dbReference>
<protein>
    <submittedName>
        <fullName evidence="10">Uncharacterized protein LOC100645132 isoform X1</fullName>
    </submittedName>
</protein>
<keyword evidence="3" id="KW-0862">Zinc</keyword>
<dbReference type="InterPro" id="IPR026516">
    <property type="entry name" value="THAP1/10"/>
</dbReference>
<sequence>MAITLSKPTLSKPKVSYTGLVAKVCFRFFQAMDLQRNTAARLVDICAYIKCNNSRLRGNHLYCFPKENNPLRKEWISRVGNPALQYYASSTIRRMGICAEHFSPEMFKPNRTQNISRRKMLKMDAVPQPPKNILQNKEKKEEDVHERQLVREEKEKGNEEGGKGDEQQHNYQQQQQQNTRKEEVAEEEEEEKELRVNKPVLNYTRVPFTFCDNEDTMQWLMIEPEMTNYNVQIENSQNKTFCEMKLENECVQLMKENRDLKAQLKYLKRKVKRIKTSRDHFYNKLRKVETVDEFLDRHGCKSNVVRTFIKLQLKGENLSYTTEEQDLAKMIFYNSASVYNKLRISGCHLPAESTIRRWV</sequence>
<name>A0A9B0BYU5_BOMTE</name>
<dbReference type="PROSITE" id="PS50950">
    <property type="entry name" value="ZF_THAP"/>
    <property type="match status" value="1"/>
</dbReference>
<evidence type="ECO:0000259" key="8">
    <source>
        <dbReference type="PROSITE" id="PS50950"/>
    </source>
</evidence>
<dbReference type="KEGG" id="bter:100645132"/>
<keyword evidence="1" id="KW-0479">Metal-binding</keyword>
<feature type="domain" description="THAP-type" evidence="8">
    <location>
        <begin position="42"/>
        <end position="130"/>
    </location>
</feature>
<dbReference type="RefSeq" id="XP_003398599.3">
    <property type="nucleotide sequence ID" value="XM_003398551.4"/>
</dbReference>
<keyword evidence="9" id="KW-1185">Reference proteome</keyword>
<dbReference type="OrthoDB" id="7600485at2759"/>
<dbReference type="GeneID" id="100645132"/>